<keyword evidence="1" id="KW-0812">Transmembrane</keyword>
<feature type="transmembrane region" description="Helical" evidence="1">
    <location>
        <begin position="6"/>
        <end position="24"/>
    </location>
</feature>
<evidence type="ECO:0000313" key="2">
    <source>
        <dbReference type="EMBL" id="MFC3764995.1"/>
    </source>
</evidence>
<organism evidence="2 3">
    <name type="scientific">Tenggerimyces flavus</name>
    <dbReference type="NCBI Taxonomy" id="1708749"/>
    <lineage>
        <taxon>Bacteria</taxon>
        <taxon>Bacillati</taxon>
        <taxon>Actinomycetota</taxon>
        <taxon>Actinomycetes</taxon>
        <taxon>Propionibacteriales</taxon>
        <taxon>Nocardioidaceae</taxon>
        <taxon>Tenggerimyces</taxon>
    </lineage>
</organism>
<dbReference type="Proteomes" id="UP001595699">
    <property type="component" value="Unassembled WGS sequence"/>
</dbReference>
<name>A0ABV7YLN6_9ACTN</name>
<dbReference type="PANTHER" id="PTHR36111:SF2">
    <property type="entry name" value="INNER MEMBRANE PROTEIN"/>
    <property type="match status" value="1"/>
</dbReference>
<keyword evidence="1" id="KW-1133">Transmembrane helix</keyword>
<keyword evidence="1" id="KW-0472">Membrane</keyword>
<keyword evidence="3" id="KW-1185">Reference proteome</keyword>
<dbReference type="RefSeq" id="WP_205119284.1">
    <property type="nucleotide sequence ID" value="NZ_JAFBCM010000001.1"/>
</dbReference>
<feature type="transmembrane region" description="Helical" evidence="1">
    <location>
        <begin position="116"/>
        <end position="138"/>
    </location>
</feature>
<proteinExistence type="predicted"/>
<evidence type="ECO:0000256" key="1">
    <source>
        <dbReference type="SAM" id="Phobius"/>
    </source>
</evidence>
<dbReference type="InterPro" id="IPR007563">
    <property type="entry name" value="DUF554"/>
</dbReference>
<accession>A0ABV7YLN6</accession>
<evidence type="ECO:0000313" key="3">
    <source>
        <dbReference type="Proteomes" id="UP001595699"/>
    </source>
</evidence>
<comment type="caution">
    <text evidence="2">The sequence shown here is derived from an EMBL/GenBank/DDBJ whole genome shotgun (WGS) entry which is preliminary data.</text>
</comment>
<gene>
    <name evidence="2" type="ORF">ACFOUW_29445</name>
</gene>
<feature type="transmembrane region" description="Helical" evidence="1">
    <location>
        <begin position="226"/>
        <end position="247"/>
    </location>
</feature>
<dbReference type="PANTHER" id="PTHR36111">
    <property type="entry name" value="INNER MEMBRANE PROTEIN-RELATED"/>
    <property type="match status" value="1"/>
</dbReference>
<reference evidence="3" key="1">
    <citation type="journal article" date="2019" name="Int. J. Syst. Evol. Microbiol.">
        <title>The Global Catalogue of Microorganisms (GCM) 10K type strain sequencing project: providing services to taxonomists for standard genome sequencing and annotation.</title>
        <authorList>
            <consortium name="The Broad Institute Genomics Platform"/>
            <consortium name="The Broad Institute Genome Sequencing Center for Infectious Disease"/>
            <person name="Wu L."/>
            <person name="Ma J."/>
        </authorList>
    </citation>
    <scope>NUCLEOTIDE SEQUENCE [LARGE SCALE GENOMIC DNA]</scope>
    <source>
        <strain evidence="3">CGMCC 4.7241</strain>
    </source>
</reference>
<feature type="transmembrane region" description="Helical" evidence="1">
    <location>
        <begin position="158"/>
        <end position="181"/>
    </location>
</feature>
<dbReference type="Pfam" id="PF04474">
    <property type="entry name" value="DUF554"/>
    <property type="match status" value="1"/>
</dbReference>
<feature type="transmembrane region" description="Helical" evidence="1">
    <location>
        <begin position="36"/>
        <end position="55"/>
    </location>
</feature>
<dbReference type="EMBL" id="JBHRZH010000036">
    <property type="protein sequence ID" value="MFC3764995.1"/>
    <property type="molecule type" value="Genomic_DNA"/>
</dbReference>
<protein>
    <submittedName>
        <fullName evidence="2">DUF554 domain-containing protein</fullName>
    </submittedName>
</protein>
<feature type="transmembrane region" description="Helical" evidence="1">
    <location>
        <begin position="67"/>
        <end position="87"/>
    </location>
</feature>
<feature type="transmembrane region" description="Helical" evidence="1">
    <location>
        <begin position="201"/>
        <end position="220"/>
    </location>
</feature>
<sequence>MFRGFGTLLNVATVLLGTGLGVLLGHRLPQRTRDVVTDALGLVTILIAAFSAVAVRDAPFVRDVGDAATILVVLAALVIGGVVGSLLRLENRLEGIGGALQRRLSKGSESEERRRYVEGFVAASLVFCVGPLTVLGSISDGLGRGSEQLVLKATLDGFAAIAFAASFGWGVAAAGLAVLVVQGTLTLVGLALGEFLSEGQISALTATGGLLLFGVGLRLLRIKQLPVGDLLPALVAAPLLTLAVAAFR</sequence>